<dbReference type="SUPFAM" id="SSF56563">
    <property type="entry name" value="Major capsid protein gp5"/>
    <property type="match status" value="1"/>
</dbReference>
<comment type="caution">
    <text evidence="1">The sequence shown here is derived from an EMBL/GenBank/DDBJ whole genome shotgun (WGS) entry which is preliminary data.</text>
</comment>
<protein>
    <submittedName>
        <fullName evidence="1">Uncharacterized protein</fullName>
    </submittedName>
</protein>
<dbReference type="AlphaFoldDB" id="A0A0F9SY37"/>
<reference evidence="1" key="1">
    <citation type="journal article" date="2015" name="Nature">
        <title>Complex archaea that bridge the gap between prokaryotes and eukaryotes.</title>
        <authorList>
            <person name="Spang A."/>
            <person name="Saw J.H."/>
            <person name="Jorgensen S.L."/>
            <person name="Zaremba-Niedzwiedzka K."/>
            <person name="Martijn J."/>
            <person name="Lind A.E."/>
            <person name="van Eijk R."/>
            <person name="Schleper C."/>
            <person name="Guy L."/>
            <person name="Ettema T.J."/>
        </authorList>
    </citation>
    <scope>NUCLEOTIDE SEQUENCE</scope>
</reference>
<organism evidence="1">
    <name type="scientific">marine sediment metagenome</name>
    <dbReference type="NCBI Taxonomy" id="412755"/>
    <lineage>
        <taxon>unclassified sequences</taxon>
        <taxon>metagenomes</taxon>
        <taxon>ecological metagenomes</taxon>
    </lineage>
</organism>
<dbReference type="EMBL" id="LAZR01000375">
    <property type="protein sequence ID" value="KKN71824.1"/>
    <property type="molecule type" value="Genomic_DNA"/>
</dbReference>
<accession>A0A0F9SY37</accession>
<evidence type="ECO:0000313" key="1">
    <source>
        <dbReference type="EMBL" id="KKN71824.1"/>
    </source>
</evidence>
<name>A0A0F9SY37_9ZZZZ</name>
<proteinExistence type="predicted"/>
<sequence>MAITTDTVLADTVPTVLEKARFTQRFKAVMASLCWNIRKELHDGKNVNVPYFGTVVASSLTEGVDMADSEDMEDTLVTITPAEVGCKIILTDKLVRDNNEDIKGAAGRILGEAMEYKRDVDLLGQLDDATTSLGSTSTTGTMGAIAAARALLSGNAVSAGGPAPMPYAFVHHPFALLDLVDVLTPVQTLSWYPQATQVPSLADEVLRNYTMGKLFGMPVIEDGNLDISTSSSGKGGVFATGEGGALILATADEWSIEPERDASLRATELNVVGEYGVGEYLAGWMVEILWDATTPA</sequence>
<gene>
    <name evidence="1" type="ORF">LCGC14_0416780</name>
</gene>